<name>A0A7R9WDE9_9STRA</name>
<dbReference type="GO" id="GO:0032981">
    <property type="term" value="P:mitochondrial respiratory chain complex I assembly"/>
    <property type="evidence" value="ECO:0007669"/>
    <property type="project" value="TreeGrafter"/>
</dbReference>
<reference evidence="1" key="1">
    <citation type="submission" date="2021-01" db="EMBL/GenBank/DDBJ databases">
        <authorList>
            <person name="Corre E."/>
            <person name="Pelletier E."/>
            <person name="Niang G."/>
            <person name="Scheremetjew M."/>
            <person name="Finn R."/>
            <person name="Kale V."/>
            <person name="Holt S."/>
            <person name="Cochrane G."/>
            <person name="Meng A."/>
            <person name="Brown T."/>
            <person name="Cohen L."/>
        </authorList>
    </citation>
    <scope>NUCLEOTIDE SEQUENCE</scope>
    <source>
        <strain evidence="1">CCMP147</strain>
    </source>
</reference>
<gene>
    <name evidence="1" type="ORF">TDUB1175_LOCUS19814</name>
</gene>
<protein>
    <recommendedName>
        <fullName evidence="2">NADH dehydrogenase [ubiquinone] 1 alpha subcomplex assembly factor 3</fullName>
    </recommendedName>
</protein>
<proteinExistence type="predicted"/>
<dbReference type="Gene3D" id="3.40.1230.10">
    <property type="entry name" value="MTH938-like"/>
    <property type="match status" value="1"/>
</dbReference>
<dbReference type="InterPro" id="IPR007523">
    <property type="entry name" value="NDUFAF3/AAMDC"/>
</dbReference>
<accession>A0A7R9WDE9</accession>
<sequence>MPRYALSSLQKHRILLDRWIPHILPSPKLISRRCDYFAPFRAICPLGSSLVPRIQTGRCFSGIRGGTDLLEDSLAFGDRRKIILDSYYPTGFDVIGMLEKPTAGASLAGEDEEDRVKSDTLHMNGSIIAFPHSCFLWKVSEPKDVTVDTLSLVVLHKPAVEFLFIGSNKPLPPRELNKIKKDFKPRGIIVEQLDLTNAMGTFNILNGEDRRVAVALIIDPNMG</sequence>
<evidence type="ECO:0008006" key="2">
    <source>
        <dbReference type="Google" id="ProtNLM"/>
    </source>
</evidence>
<organism evidence="1">
    <name type="scientific">Pseudictyota dubia</name>
    <dbReference type="NCBI Taxonomy" id="2749911"/>
    <lineage>
        <taxon>Eukaryota</taxon>
        <taxon>Sar</taxon>
        <taxon>Stramenopiles</taxon>
        <taxon>Ochrophyta</taxon>
        <taxon>Bacillariophyta</taxon>
        <taxon>Mediophyceae</taxon>
        <taxon>Biddulphiophycidae</taxon>
        <taxon>Eupodiscales</taxon>
        <taxon>Odontellaceae</taxon>
        <taxon>Pseudictyota</taxon>
    </lineage>
</organism>
<dbReference type="AlphaFoldDB" id="A0A7R9WDE9"/>
<evidence type="ECO:0000313" key="1">
    <source>
        <dbReference type="EMBL" id="CAD8321398.1"/>
    </source>
</evidence>
<dbReference type="InterPro" id="IPR036748">
    <property type="entry name" value="MTH938-like_sf"/>
</dbReference>
<dbReference type="EMBL" id="HBED01039431">
    <property type="protein sequence ID" value="CAD8321398.1"/>
    <property type="molecule type" value="Transcribed_RNA"/>
</dbReference>
<dbReference type="PANTHER" id="PTHR21192:SF2">
    <property type="entry name" value="NADH DEHYDROGENASE [UBIQUINONE] 1 ALPHA SUBCOMPLEX ASSEMBLY FACTOR 3"/>
    <property type="match status" value="1"/>
</dbReference>
<dbReference type="Pfam" id="PF04430">
    <property type="entry name" value="DUF498"/>
    <property type="match status" value="1"/>
</dbReference>
<dbReference type="GO" id="GO:0005743">
    <property type="term" value="C:mitochondrial inner membrane"/>
    <property type="evidence" value="ECO:0007669"/>
    <property type="project" value="TreeGrafter"/>
</dbReference>
<dbReference type="SUPFAM" id="SSF64076">
    <property type="entry name" value="MTH938-like"/>
    <property type="match status" value="1"/>
</dbReference>
<dbReference type="PANTHER" id="PTHR21192">
    <property type="entry name" value="NUCLEAR PROTEIN E3-3"/>
    <property type="match status" value="1"/>
</dbReference>